<comment type="subunit">
    <text evidence="1">Self-associates forming complexes of several hundred monomers.</text>
</comment>
<dbReference type="Proteomes" id="UP000007819">
    <property type="component" value="Unassembled WGS sequence"/>
</dbReference>
<evidence type="ECO:0000259" key="6">
    <source>
        <dbReference type="Pfam" id="PF13873"/>
    </source>
</evidence>
<evidence type="ECO:0000256" key="5">
    <source>
        <dbReference type="ARBA" id="ARBA00025466"/>
    </source>
</evidence>
<dbReference type="RefSeq" id="XP_016658802.1">
    <property type="nucleotide sequence ID" value="XM_016803313.1"/>
</dbReference>
<comment type="function">
    <text evidence="5">Involved in transvection phenomena (= synapsis-dependent gene expression), where the synaptic pairing of chromosomes carrying genes with which zeste interacts influences the expression of these genes. Zeste binds to DNA and stimulates transcription from a nearby promoter.</text>
</comment>
<dbReference type="PANTHER" id="PTHR21411">
    <property type="entry name" value="APONTIC"/>
    <property type="match status" value="1"/>
</dbReference>
<proteinExistence type="predicted"/>
<feature type="domain" description="Myb/SANT-like DNA-binding" evidence="6">
    <location>
        <begin position="12"/>
        <end position="87"/>
    </location>
</feature>
<keyword evidence="3" id="KW-0805">Transcription regulation</keyword>
<evidence type="ECO:0000256" key="3">
    <source>
        <dbReference type="ARBA" id="ARBA00023015"/>
    </source>
</evidence>
<accession>A0A8R2D3B6</accession>
<evidence type="ECO:0000313" key="7">
    <source>
        <dbReference type="EnsemblMetazoa" id="XP_016658802.1"/>
    </source>
</evidence>
<evidence type="ECO:0000313" key="8">
    <source>
        <dbReference type="Proteomes" id="UP000007819"/>
    </source>
</evidence>
<sequence>MDLKSNILKRERGPNWEHEEKVIFFHCFQKVANVLEDSKKDFNTNSKKNIAWLSLMNNCNAHSNVKKREIRNLKKFWETEKAKSRKAFTSERYSRMKTGGGCEDKINDSINPDVEELIRKPHIVEWSNFHDSDSVVIDNPPFHNKLTIQQLLNQQ</sequence>
<dbReference type="KEGG" id="api:107883392"/>
<dbReference type="InterPro" id="IPR028002">
    <property type="entry name" value="Myb_DNA-bind_5"/>
</dbReference>
<dbReference type="PANTHER" id="PTHR21411:SF0">
    <property type="entry name" value="REGULATORY PROTEIN ZESTE"/>
    <property type="match status" value="1"/>
</dbReference>
<reference evidence="7" key="2">
    <citation type="submission" date="2022-06" db="UniProtKB">
        <authorList>
            <consortium name="EnsemblMetazoa"/>
        </authorList>
    </citation>
    <scope>IDENTIFICATION</scope>
</reference>
<dbReference type="EnsemblMetazoa" id="XM_016803313.2">
    <property type="protein sequence ID" value="XP_016658802.1"/>
    <property type="gene ID" value="LOC107883392"/>
</dbReference>
<organism evidence="7 8">
    <name type="scientific">Acyrthosiphon pisum</name>
    <name type="common">Pea aphid</name>
    <dbReference type="NCBI Taxonomy" id="7029"/>
    <lineage>
        <taxon>Eukaryota</taxon>
        <taxon>Metazoa</taxon>
        <taxon>Ecdysozoa</taxon>
        <taxon>Arthropoda</taxon>
        <taxon>Hexapoda</taxon>
        <taxon>Insecta</taxon>
        <taxon>Pterygota</taxon>
        <taxon>Neoptera</taxon>
        <taxon>Paraneoptera</taxon>
        <taxon>Hemiptera</taxon>
        <taxon>Sternorrhyncha</taxon>
        <taxon>Aphidomorpha</taxon>
        <taxon>Aphidoidea</taxon>
        <taxon>Aphididae</taxon>
        <taxon>Macrosiphini</taxon>
        <taxon>Acyrthosiphon</taxon>
    </lineage>
</organism>
<dbReference type="GeneID" id="107883392"/>
<reference evidence="8" key="1">
    <citation type="submission" date="2010-06" db="EMBL/GenBank/DDBJ databases">
        <authorList>
            <person name="Jiang H."/>
            <person name="Abraham K."/>
            <person name="Ali S."/>
            <person name="Alsbrooks S.L."/>
            <person name="Anim B.N."/>
            <person name="Anosike U.S."/>
            <person name="Attaway T."/>
            <person name="Bandaranaike D.P."/>
            <person name="Battles P.K."/>
            <person name="Bell S.N."/>
            <person name="Bell A.V."/>
            <person name="Beltran B."/>
            <person name="Bickham C."/>
            <person name="Bustamante Y."/>
            <person name="Caleb T."/>
            <person name="Canada A."/>
            <person name="Cardenas V."/>
            <person name="Carter K."/>
            <person name="Chacko J."/>
            <person name="Chandrabose M.N."/>
            <person name="Chavez D."/>
            <person name="Chavez A."/>
            <person name="Chen L."/>
            <person name="Chu H.-S."/>
            <person name="Claassen K.J."/>
            <person name="Cockrell R."/>
            <person name="Collins M."/>
            <person name="Cooper J.A."/>
            <person name="Cree A."/>
            <person name="Curry S.M."/>
            <person name="Da Y."/>
            <person name="Dao M.D."/>
            <person name="Das B."/>
            <person name="Davila M.-L."/>
            <person name="Davy-Carroll L."/>
            <person name="Denson S."/>
            <person name="Dinh H."/>
            <person name="Ebong V.E."/>
            <person name="Edwards J.R."/>
            <person name="Egan A."/>
            <person name="El-Daye J."/>
            <person name="Escobedo L."/>
            <person name="Fernandez S."/>
            <person name="Fernando P.R."/>
            <person name="Flagg N."/>
            <person name="Forbes L.D."/>
            <person name="Fowler R.G."/>
            <person name="Fu Q."/>
            <person name="Gabisi R.A."/>
            <person name="Ganer J."/>
            <person name="Garbino Pronczuk A."/>
            <person name="Garcia R.M."/>
            <person name="Garner T."/>
            <person name="Garrett T.E."/>
            <person name="Gonzalez D.A."/>
            <person name="Hamid H."/>
            <person name="Hawkins E.S."/>
            <person name="Hirani K."/>
            <person name="Hogues M.E."/>
            <person name="Hollins B."/>
            <person name="Hsiao C.-H."/>
            <person name="Jabil R."/>
            <person name="James M.L."/>
            <person name="Jhangiani S.N."/>
            <person name="Johnson B."/>
            <person name="Johnson Q."/>
            <person name="Joshi V."/>
            <person name="Kalu J.B."/>
            <person name="Kam C."/>
            <person name="Kashfia A."/>
            <person name="Keebler J."/>
            <person name="Kisamo H."/>
            <person name="Kovar C.L."/>
            <person name="Lago L.A."/>
            <person name="Lai C.-Y."/>
            <person name="Laidlaw J."/>
            <person name="Lara F."/>
            <person name="Le T.-K."/>
            <person name="Lee S.L."/>
            <person name="Legall F.H."/>
            <person name="Lemon S.J."/>
            <person name="Lewis L.R."/>
            <person name="Li B."/>
            <person name="Liu Y."/>
            <person name="Liu Y.-S."/>
            <person name="Lopez J."/>
            <person name="Lozado R.J."/>
            <person name="Lu J."/>
            <person name="Madu R.C."/>
            <person name="Maheshwari M."/>
            <person name="Maheshwari R."/>
            <person name="Malloy K."/>
            <person name="Martinez E."/>
            <person name="Mathew T."/>
            <person name="Mercado I.C."/>
            <person name="Mercado C."/>
            <person name="Meyer B."/>
            <person name="Montgomery K."/>
            <person name="Morgan M.B."/>
            <person name="Munidasa M."/>
            <person name="Nazareth L.V."/>
            <person name="Nelson J."/>
            <person name="Ng B.M."/>
            <person name="Nguyen N.B."/>
            <person name="Nguyen P.Q."/>
            <person name="Nguyen T."/>
            <person name="Obregon M."/>
            <person name="Okwuonu G.O."/>
            <person name="Onwere C.G."/>
            <person name="Orozco G."/>
            <person name="Parra A."/>
            <person name="Patel S."/>
            <person name="Patil S."/>
            <person name="Perez A."/>
            <person name="Perez Y."/>
            <person name="Pham C."/>
            <person name="Primus E.L."/>
            <person name="Pu L.-L."/>
            <person name="Puazo M."/>
            <person name="Qin X."/>
            <person name="Quiroz J.B."/>
            <person name="Reese J."/>
            <person name="Richards S."/>
            <person name="Rives C.M."/>
            <person name="Robberts R."/>
            <person name="Ruiz S.J."/>
            <person name="Ruiz M.J."/>
            <person name="Santibanez J."/>
            <person name="Schneider B.W."/>
            <person name="Sisson I."/>
            <person name="Smith M."/>
            <person name="Sodergren E."/>
            <person name="Song X.-Z."/>
            <person name="Song B.B."/>
            <person name="Summersgill H."/>
            <person name="Thelus R."/>
            <person name="Thornton R.D."/>
            <person name="Trejos Z.Y."/>
            <person name="Usmani K."/>
            <person name="Vattathil S."/>
            <person name="Villasana D."/>
            <person name="Walker D.L."/>
            <person name="Wang S."/>
            <person name="Wang K."/>
            <person name="White C.S."/>
            <person name="Williams A.C."/>
            <person name="Williamson J."/>
            <person name="Wilson K."/>
            <person name="Woghiren I.O."/>
            <person name="Woodworth J.R."/>
            <person name="Worley K.C."/>
            <person name="Wright R.A."/>
            <person name="Wu W."/>
            <person name="Young L."/>
            <person name="Zhang L."/>
            <person name="Zhang J."/>
            <person name="Zhu Y."/>
            <person name="Muzny D.M."/>
            <person name="Weinstock G."/>
            <person name="Gibbs R.A."/>
        </authorList>
    </citation>
    <scope>NUCLEOTIDE SEQUENCE [LARGE SCALE GENOMIC DNA]</scope>
    <source>
        <strain evidence="8">LSR1</strain>
    </source>
</reference>
<name>A0A8R2D3B6_ACYPI</name>
<keyword evidence="4" id="KW-0804">Transcription</keyword>
<dbReference type="AlphaFoldDB" id="A0A8R2D3B6"/>
<keyword evidence="8" id="KW-1185">Reference proteome</keyword>
<dbReference type="OrthoDB" id="6626591at2759"/>
<dbReference type="Pfam" id="PF13873">
    <property type="entry name" value="Myb_DNA-bind_5"/>
    <property type="match status" value="1"/>
</dbReference>
<evidence type="ECO:0000256" key="4">
    <source>
        <dbReference type="ARBA" id="ARBA00023163"/>
    </source>
</evidence>
<evidence type="ECO:0000256" key="2">
    <source>
        <dbReference type="ARBA" id="ARBA00016807"/>
    </source>
</evidence>
<protein>
    <recommendedName>
        <fullName evidence="2">Regulatory protein zeste</fullName>
    </recommendedName>
</protein>
<evidence type="ECO:0000256" key="1">
    <source>
        <dbReference type="ARBA" id="ARBA00011764"/>
    </source>
</evidence>